<evidence type="ECO:0000313" key="1">
    <source>
        <dbReference type="EMBL" id="MFD2829245.1"/>
    </source>
</evidence>
<reference evidence="2" key="1">
    <citation type="journal article" date="2019" name="Int. J. Syst. Evol. Microbiol.">
        <title>The Global Catalogue of Microorganisms (GCM) 10K type strain sequencing project: providing services to taxonomists for standard genome sequencing and annotation.</title>
        <authorList>
            <consortium name="The Broad Institute Genomics Platform"/>
            <consortium name="The Broad Institute Genome Sequencing Center for Infectious Disease"/>
            <person name="Wu L."/>
            <person name="Ma J."/>
        </authorList>
    </citation>
    <scope>NUCLEOTIDE SEQUENCE [LARGE SCALE GENOMIC DNA]</scope>
    <source>
        <strain evidence="2">KCTC 33575</strain>
    </source>
</reference>
<dbReference type="SUPFAM" id="SSF49899">
    <property type="entry name" value="Concanavalin A-like lectins/glucanases"/>
    <property type="match status" value="1"/>
</dbReference>
<proteinExistence type="predicted"/>
<dbReference type="RefSeq" id="WP_377771078.1">
    <property type="nucleotide sequence ID" value="NZ_JBHUOQ010000001.1"/>
</dbReference>
<dbReference type="Proteomes" id="UP001597519">
    <property type="component" value="Unassembled WGS sequence"/>
</dbReference>
<keyword evidence="2" id="KW-1185">Reference proteome</keyword>
<comment type="caution">
    <text evidence="1">The sequence shown here is derived from an EMBL/GenBank/DDBJ whole genome shotgun (WGS) entry which is preliminary data.</text>
</comment>
<evidence type="ECO:0000313" key="2">
    <source>
        <dbReference type="Proteomes" id="UP001597519"/>
    </source>
</evidence>
<sequence>MIEIKYGHDVLYKNEYNQLPSFKLGNNESKFLFKGDKLVSPNYAQSDSLILHYDFTSLNNNSTNRAVASDLSGNGNDGQLHNFNFTEESGYVDGGLKFDGVDDYVNFDEIVFDSLDEFTVELYISEVPDNNGSSYILGDGNKSFSNSTNTSFQIFKSENAKSISFNRKGMRSSSGGYSVLIDNKLSYSISVKNKEMKFYLDGKHLIYGNSIITDDESTSVFNNLGQAYWSSSSGFTKGVVSGVRIYNKSLSPEEIKYNYEIDKERF</sequence>
<gene>
    <name evidence="1" type="ORF">ACFSX4_02120</name>
</gene>
<dbReference type="InterPro" id="IPR013320">
    <property type="entry name" value="ConA-like_dom_sf"/>
</dbReference>
<dbReference type="Pfam" id="PF13385">
    <property type="entry name" value="Laminin_G_3"/>
    <property type="match status" value="1"/>
</dbReference>
<name>A0ABW5WS42_9STAP</name>
<accession>A0ABW5WS42</accession>
<dbReference type="EMBL" id="JBHUOQ010000001">
    <property type="protein sequence ID" value="MFD2829245.1"/>
    <property type="molecule type" value="Genomic_DNA"/>
</dbReference>
<protein>
    <submittedName>
        <fullName evidence="1">LamG-like jellyroll fold domain-containing protein</fullName>
    </submittedName>
</protein>
<organism evidence="1 2">
    <name type="scientific">Corticicoccus populi</name>
    <dbReference type="NCBI Taxonomy" id="1812821"/>
    <lineage>
        <taxon>Bacteria</taxon>
        <taxon>Bacillati</taxon>
        <taxon>Bacillota</taxon>
        <taxon>Bacilli</taxon>
        <taxon>Bacillales</taxon>
        <taxon>Staphylococcaceae</taxon>
        <taxon>Corticicoccus</taxon>
    </lineage>
</organism>
<dbReference type="Gene3D" id="2.60.120.200">
    <property type="match status" value="1"/>
</dbReference>